<keyword evidence="1" id="KW-1133">Transmembrane helix</keyword>
<gene>
    <name evidence="2" type="ORF">IRI77_37280</name>
</gene>
<feature type="transmembrane region" description="Helical" evidence="1">
    <location>
        <begin position="12"/>
        <end position="30"/>
    </location>
</feature>
<proteinExistence type="predicted"/>
<keyword evidence="1" id="KW-0812">Transmembrane</keyword>
<protein>
    <submittedName>
        <fullName evidence="2">Uncharacterized protein</fullName>
    </submittedName>
</protein>
<evidence type="ECO:0000313" key="2">
    <source>
        <dbReference type="EMBL" id="QOY88326.1"/>
    </source>
</evidence>
<evidence type="ECO:0000313" key="3">
    <source>
        <dbReference type="Proteomes" id="UP000593892"/>
    </source>
</evidence>
<keyword evidence="1" id="KW-0472">Membrane</keyword>
<sequence length="71" mass="8034">MSPNVARPVAWIIQFVLLAFWVGVVPYILWRVYAMSKDVADIKVLLKSLLEEQKKKGAAPLPEPRPESLES</sequence>
<keyword evidence="3" id="KW-1185">Reference proteome</keyword>
<dbReference type="AlphaFoldDB" id="A0A7S7SLD7"/>
<dbReference type="Proteomes" id="UP000593892">
    <property type="component" value="Chromosome"/>
</dbReference>
<accession>A0A7S7SLD7</accession>
<reference evidence="2 3" key="1">
    <citation type="submission" date="2020-10" db="EMBL/GenBank/DDBJ databases">
        <title>Complete genome sequence of Paludibaculum fermentans P105T, a facultatively anaerobic acidobacterium capable of dissimilatory Fe(III) reduction.</title>
        <authorList>
            <person name="Dedysh S.N."/>
            <person name="Beletsky A.V."/>
            <person name="Kulichevskaya I.S."/>
            <person name="Mardanov A.V."/>
            <person name="Ravin N.V."/>
        </authorList>
    </citation>
    <scope>NUCLEOTIDE SEQUENCE [LARGE SCALE GENOMIC DNA]</scope>
    <source>
        <strain evidence="2 3">P105</strain>
    </source>
</reference>
<dbReference type="RefSeq" id="WP_194449989.1">
    <property type="nucleotide sequence ID" value="NZ_CP063849.1"/>
</dbReference>
<dbReference type="KEGG" id="pfer:IRI77_37280"/>
<evidence type="ECO:0000256" key="1">
    <source>
        <dbReference type="SAM" id="Phobius"/>
    </source>
</evidence>
<name>A0A7S7SLD7_PALFE</name>
<organism evidence="2 3">
    <name type="scientific">Paludibaculum fermentans</name>
    <dbReference type="NCBI Taxonomy" id="1473598"/>
    <lineage>
        <taxon>Bacteria</taxon>
        <taxon>Pseudomonadati</taxon>
        <taxon>Acidobacteriota</taxon>
        <taxon>Terriglobia</taxon>
        <taxon>Bryobacterales</taxon>
        <taxon>Bryobacteraceae</taxon>
        <taxon>Paludibaculum</taxon>
    </lineage>
</organism>
<dbReference type="EMBL" id="CP063849">
    <property type="protein sequence ID" value="QOY88326.1"/>
    <property type="molecule type" value="Genomic_DNA"/>
</dbReference>